<dbReference type="OrthoDB" id="10506533at2759"/>
<dbReference type="AlphaFoldDB" id="A0A5N6KK64"/>
<evidence type="ECO:0000313" key="2">
    <source>
        <dbReference type="EMBL" id="KAB8303579.1"/>
    </source>
</evidence>
<evidence type="ECO:0000313" key="3">
    <source>
        <dbReference type="Proteomes" id="UP000326757"/>
    </source>
</evidence>
<keyword evidence="1" id="KW-0812">Transmembrane</keyword>
<keyword evidence="1" id="KW-0472">Membrane</keyword>
<accession>A0A5N6KK64</accession>
<keyword evidence="1" id="KW-1133">Transmembrane helix</keyword>
<sequence length="86" mass="10071">MKRGNDISTFLEYRSERDIDIDDPRVLIEVDEDEDEAEIDLHTCDHYKPNRRESKFTMKAMKKVNVLDVILINACCLLSIIAVFRP</sequence>
<comment type="caution">
    <text evidence="2">The sequence shown here is derived from an EMBL/GenBank/DDBJ whole genome shotgun (WGS) entry which is preliminary data.</text>
</comment>
<name>A0A5N6KK64_MONLA</name>
<reference evidence="2 3" key="1">
    <citation type="submission" date="2019-06" db="EMBL/GenBank/DDBJ databases">
        <title>Genome Sequence of the Brown Rot Fungal Pathogen Monilinia laxa.</title>
        <authorList>
            <person name="De Miccolis Angelini R.M."/>
            <person name="Landi L."/>
            <person name="Abate D."/>
            <person name="Pollastro S."/>
            <person name="Romanazzi G."/>
            <person name="Faretra F."/>
        </authorList>
    </citation>
    <scope>NUCLEOTIDE SEQUENCE [LARGE SCALE GENOMIC DNA]</scope>
    <source>
        <strain evidence="2 3">Mlax316</strain>
    </source>
</reference>
<proteinExistence type="predicted"/>
<keyword evidence="3" id="KW-1185">Reference proteome</keyword>
<gene>
    <name evidence="2" type="ORF">EYC80_004979</name>
</gene>
<feature type="transmembrane region" description="Helical" evidence="1">
    <location>
        <begin position="64"/>
        <end position="84"/>
    </location>
</feature>
<dbReference type="Proteomes" id="UP000326757">
    <property type="component" value="Unassembled WGS sequence"/>
</dbReference>
<dbReference type="EMBL" id="VIGI01000002">
    <property type="protein sequence ID" value="KAB8303579.1"/>
    <property type="molecule type" value="Genomic_DNA"/>
</dbReference>
<organism evidence="2 3">
    <name type="scientific">Monilinia laxa</name>
    <name type="common">Brown rot fungus</name>
    <name type="synonym">Sclerotinia laxa</name>
    <dbReference type="NCBI Taxonomy" id="61186"/>
    <lineage>
        <taxon>Eukaryota</taxon>
        <taxon>Fungi</taxon>
        <taxon>Dikarya</taxon>
        <taxon>Ascomycota</taxon>
        <taxon>Pezizomycotina</taxon>
        <taxon>Leotiomycetes</taxon>
        <taxon>Helotiales</taxon>
        <taxon>Sclerotiniaceae</taxon>
        <taxon>Monilinia</taxon>
    </lineage>
</organism>
<evidence type="ECO:0000256" key="1">
    <source>
        <dbReference type="SAM" id="Phobius"/>
    </source>
</evidence>
<protein>
    <submittedName>
        <fullName evidence="2">Uncharacterized protein</fullName>
    </submittedName>
</protein>